<dbReference type="PANTHER" id="PTHR43792">
    <property type="entry name" value="GNAT FAMILY, PUTATIVE (AFU_ORTHOLOGUE AFUA_3G00765)-RELATED-RELATED"/>
    <property type="match status" value="1"/>
</dbReference>
<dbReference type="RefSeq" id="WP_008606313.1">
    <property type="nucleotide sequence ID" value="NZ_AHTH01000020.1"/>
</dbReference>
<dbReference type="Proteomes" id="UP000012046">
    <property type="component" value="Unassembled WGS sequence"/>
</dbReference>
<dbReference type="PANTHER" id="PTHR43792:SF1">
    <property type="entry name" value="N-ACETYLTRANSFERASE DOMAIN-CONTAINING PROTEIN"/>
    <property type="match status" value="1"/>
</dbReference>
<reference evidence="2 3" key="1">
    <citation type="journal article" date="2012" name="J. Bacteriol.">
        <title>Genome Sequence of Extracellular-Protease-Producing Alishewanella jeotgali Isolated from Traditional Korean Fermented Seafood.</title>
        <authorList>
            <person name="Jung J."/>
            <person name="Chun J."/>
            <person name="Park W."/>
        </authorList>
    </citation>
    <scope>NUCLEOTIDE SEQUENCE [LARGE SCALE GENOMIC DNA]</scope>
    <source>
        <strain evidence="2 3">KCTC 22429</strain>
    </source>
</reference>
<name>H3ZE11_9ALTE</name>
<protein>
    <submittedName>
        <fullName evidence="2">N-acetyltransferase GCN5</fullName>
    </submittedName>
</protein>
<gene>
    <name evidence="2" type="ORF">AJE_07965</name>
</gene>
<evidence type="ECO:0000259" key="1">
    <source>
        <dbReference type="PROSITE" id="PS51186"/>
    </source>
</evidence>
<accession>H3ZE11</accession>
<keyword evidence="3" id="KW-1185">Reference proteome</keyword>
<organism evidence="2 3">
    <name type="scientific">Alishewanella jeotgali KCTC 22429</name>
    <dbReference type="NCBI Taxonomy" id="1129374"/>
    <lineage>
        <taxon>Bacteria</taxon>
        <taxon>Pseudomonadati</taxon>
        <taxon>Pseudomonadota</taxon>
        <taxon>Gammaproteobacteria</taxon>
        <taxon>Alteromonadales</taxon>
        <taxon>Alteromonadaceae</taxon>
        <taxon>Alishewanella</taxon>
    </lineage>
</organism>
<proteinExistence type="predicted"/>
<dbReference type="InterPro" id="IPR051531">
    <property type="entry name" value="N-acetyltransferase"/>
</dbReference>
<dbReference type="Pfam" id="PF13302">
    <property type="entry name" value="Acetyltransf_3"/>
    <property type="match status" value="1"/>
</dbReference>
<dbReference type="GO" id="GO:0016747">
    <property type="term" value="F:acyltransferase activity, transferring groups other than amino-acyl groups"/>
    <property type="evidence" value="ECO:0007669"/>
    <property type="project" value="InterPro"/>
</dbReference>
<evidence type="ECO:0000313" key="2">
    <source>
        <dbReference type="EMBL" id="EHR41188.1"/>
    </source>
</evidence>
<dbReference type="InterPro" id="IPR000182">
    <property type="entry name" value="GNAT_dom"/>
</dbReference>
<feature type="domain" description="N-acetyltransferase" evidence="1">
    <location>
        <begin position="7"/>
        <end position="165"/>
    </location>
</feature>
<dbReference type="Gene3D" id="3.40.630.30">
    <property type="match status" value="1"/>
</dbReference>
<keyword evidence="2" id="KW-0808">Transferase</keyword>
<dbReference type="STRING" id="1129374.AJE_07965"/>
<dbReference type="SUPFAM" id="SSF55729">
    <property type="entry name" value="Acyl-CoA N-acyltransferases (Nat)"/>
    <property type="match status" value="1"/>
</dbReference>
<sequence>MIYTHRLIMRPLTLADAPFMLQLLNDNSFIRNIGDRGVRSEAEAAAYLTAGPLASYQQYGFGLRAIELQQGGQLIGICGLIQRETLDAPDLGYALLPDYTGQGYALEAAKAAVQWAVALDLAQLYAVVSMENDASKRLLAKLGFRNQGVINWQQEEVLLYQLLLPTS</sequence>
<dbReference type="eggNOG" id="COG1670">
    <property type="taxonomic scope" value="Bacteria"/>
</dbReference>
<dbReference type="InterPro" id="IPR016181">
    <property type="entry name" value="Acyl_CoA_acyltransferase"/>
</dbReference>
<dbReference type="PATRIC" id="fig|1129374.4.peg.1591"/>
<dbReference type="PROSITE" id="PS51186">
    <property type="entry name" value="GNAT"/>
    <property type="match status" value="1"/>
</dbReference>
<comment type="caution">
    <text evidence="2">The sequence shown here is derived from an EMBL/GenBank/DDBJ whole genome shotgun (WGS) entry which is preliminary data.</text>
</comment>
<dbReference type="AlphaFoldDB" id="H3ZE11"/>
<dbReference type="EMBL" id="AHTH01000020">
    <property type="protein sequence ID" value="EHR41188.1"/>
    <property type="molecule type" value="Genomic_DNA"/>
</dbReference>
<evidence type="ECO:0000313" key="3">
    <source>
        <dbReference type="Proteomes" id="UP000012046"/>
    </source>
</evidence>